<dbReference type="InterPro" id="IPR036812">
    <property type="entry name" value="NAD(P)_OxRdtase_dom_sf"/>
</dbReference>
<evidence type="ECO:0000313" key="5">
    <source>
        <dbReference type="Proteomes" id="UP000218334"/>
    </source>
</evidence>
<sequence>MSHKQDEITKLEQTIGANYSGNHTKSLHLFLRDSLKNLRTDCDYTTNVEELMQALDAVVKWGEVLHLGISDAPVWVVVKANAYATFHALARFSVIGRDMECEIVPMCIDEGLAIAPWCSAGQGRFKMKEEEEERKLKNEVIRSYTADSAWGVRLCIWILLG</sequence>
<dbReference type="AlphaFoldDB" id="A0A2H3BZR5"/>
<reference evidence="5" key="1">
    <citation type="journal article" date="2017" name="Nat. Ecol. Evol.">
        <title>Genome expansion and lineage-specific genetic innovations in the forest pathogenic fungi Armillaria.</title>
        <authorList>
            <person name="Sipos G."/>
            <person name="Prasanna A.N."/>
            <person name="Walter M.C."/>
            <person name="O'Connor E."/>
            <person name="Balint B."/>
            <person name="Krizsan K."/>
            <person name="Kiss B."/>
            <person name="Hess J."/>
            <person name="Varga T."/>
            <person name="Slot J."/>
            <person name="Riley R."/>
            <person name="Boka B."/>
            <person name="Rigling D."/>
            <person name="Barry K."/>
            <person name="Lee J."/>
            <person name="Mihaltcheva S."/>
            <person name="LaButti K."/>
            <person name="Lipzen A."/>
            <person name="Waldron R."/>
            <person name="Moloney N.M."/>
            <person name="Sperisen C."/>
            <person name="Kredics L."/>
            <person name="Vagvoelgyi C."/>
            <person name="Patrignani A."/>
            <person name="Fitzpatrick D."/>
            <person name="Nagy I."/>
            <person name="Doyle S."/>
            <person name="Anderson J.B."/>
            <person name="Grigoriev I.V."/>
            <person name="Gueldener U."/>
            <person name="Muensterkoetter M."/>
            <person name="Nagy L.G."/>
        </authorList>
    </citation>
    <scope>NUCLEOTIDE SEQUENCE [LARGE SCALE GENOMIC DNA]</scope>
    <source>
        <strain evidence="5">28-4</strain>
    </source>
</reference>
<dbReference type="Proteomes" id="UP000218334">
    <property type="component" value="Unassembled WGS sequence"/>
</dbReference>
<accession>A0A2H3BZR5</accession>
<evidence type="ECO:0000259" key="3">
    <source>
        <dbReference type="Pfam" id="PF00248"/>
    </source>
</evidence>
<proteinExistence type="inferred from homology"/>
<dbReference type="EMBL" id="KZ293423">
    <property type="protein sequence ID" value="PBK71558.1"/>
    <property type="molecule type" value="Genomic_DNA"/>
</dbReference>
<dbReference type="Pfam" id="PF00248">
    <property type="entry name" value="Aldo_ket_red"/>
    <property type="match status" value="1"/>
</dbReference>
<evidence type="ECO:0000256" key="1">
    <source>
        <dbReference type="ARBA" id="ARBA00022857"/>
    </source>
</evidence>
<evidence type="ECO:0000256" key="2">
    <source>
        <dbReference type="ARBA" id="ARBA00038157"/>
    </source>
</evidence>
<dbReference type="SUPFAM" id="SSF51430">
    <property type="entry name" value="NAD(P)-linked oxidoreductase"/>
    <property type="match status" value="1"/>
</dbReference>
<comment type="similarity">
    <text evidence="2">Belongs to the aldo/keto reductase family. Aldo/keto reductase 2 subfamily.</text>
</comment>
<keyword evidence="5" id="KW-1185">Reference proteome</keyword>
<dbReference type="PANTHER" id="PTHR43364:SF7">
    <property type="entry name" value="NADP-DEPENDENT OXIDOREDUCTASE DOMAIN-CONTAINING PROTEIN-RELATED"/>
    <property type="match status" value="1"/>
</dbReference>
<dbReference type="InterPro" id="IPR050523">
    <property type="entry name" value="AKR_Detox_Biosynth"/>
</dbReference>
<protein>
    <recommendedName>
        <fullName evidence="3">NADP-dependent oxidoreductase domain-containing protein</fullName>
    </recommendedName>
</protein>
<feature type="domain" description="NADP-dependent oxidoreductase" evidence="3">
    <location>
        <begin position="9"/>
        <end position="138"/>
    </location>
</feature>
<keyword evidence="1" id="KW-0521">NADP</keyword>
<name>A0A2H3BZR5_9AGAR</name>
<dbReference type="PANTHER" id="PTHR43364">
    <property type="entry name" value="NADH-SPECIFIC METHYLGLYOXAL REDUCTASE-RELATED"/>
    <property type="match status" value="1"/>
</dbReference>
<evidence type="ECO:0000313" key="4">
    <source>
        <dbReference type="EMBL" id="PBK71558.1"/>
    </source>
</evidence>
<dbReference type="Gene3D" id="3.20.20.100">
    <property type="entry name" value="NADP-dependent oxidoreductase domain"/>
    <property type="match status" value="1"/>
</dbReference>
<dbReference type="InterPro" id="IPR023210">
    <property type="entry name" value="NADP_OxRdtase_dom"/>
</dbReference>
<organism evidence="4 5">
    <name type="scientific">Armillaria solidipes</name>
    <dbReference type="NCBI Taxonomy" id="1076256"/>
    <lineage>
        <taxon>Eukaryota</taxon>
        <taxon>Fungi</taxon>
        <taxon>Dikarya</taxon>
        <taxon>Basidiomycota</taxon>
        <taxon>Agaricomycotina</taxon>
        <taxon>Agaricomycetes</taxon>
        <taxon>Agaricomycetidae</taxon>
        <taxon>Agaricales</taxon>
        <taxon>Marasmiineae</taxon>
        <taxon>Physalacriaceae</taxon>
        <taxon>Armillaria</taxon>
    </lineage>
</organism>
<gene>
    <name evidence="4" type="ORF">ARMSODRAFT_973190</name>
</gene>
<dbReference type="STRING" id="1076256.A0A2H3BZR5"/>